<dbReference type="InterPro" id="IPR003738">
    <property type="entry name" value="SRAP"/>
</dbReference>
<sequence length="230" mass="25565">MTQAQMLAIIEGFVYPTRSVVIDVDAPPAETGYNIKPTQQVNIVFPQGGAVMASTARWWLVPSWFKGAAEDWKPTTFNAKIETAFEKPSFRQAWSSGRCLIPATGYYEWSGPKTKRMPNHVRLSQNQPVMLLAGLHSQLSDGRRTCTVLTRPALPDIEALHPRMPVILTADEATAWLDKTASDDTIRDSFGTHWDGRFLVDPVAKFGLKDDGPELIEPLEASKFDLRPPG</sequence>
<keyword evidence="10" id="KW-1185">Reference proteome</keyword>
<keyword evidence="5" id="KW-0190">Covalent protein-DNA linkage</keyword>
<comment type="similarity">
    <text evidence="1 8">Belongs to the SOS response-associated peptidase family.</text>
</comment>
<reference evidence="10" key="1">
    <citation type="journal article" date="2019" name="Int. J. Syst. Evol. Microbiol.">
        <title>The Global Catalogue of Microorganisms (GCM) 10K type strain sequencing project: providing services to taxonomists for standard genome sequencing and annotation.</title>
        <authorList>
            <consortium name="The Broad Institute Genomics Platform"/>
            <consortium name="The Broad Institute Genome Sequencing Center for Infectious Disease"/>
            <person name="Wu L."/>
            <person name="Ma J."/>
        </authorList>
    </citation>
    <scope>NUCLEOTIDE SEQUENCE [LARGE SCALE GENOMIC DNA]</scope>
    <source>
        <strain evidence="10">KCTC 42443</strain>
    </source>
</reference>
<keyword evidence="4 8" id="KW-0378">Hydrolase</keyword>
<name>A0ABQ3IXB7_9RHOB</name>
<keyword evidence="7" id="KW-0456">Lyase</keyword>
<evidence type="ECO:0000256" key="2">
    <source>
        <dbReference type="ARBA" id="ARBA00022670"/>
    </source>
</evidence>
<evidence type="ECO:0000256" key="4">
    <source>
        <dbReference type="ARBA" id="ARBA00022801"/>
    </source>
</evidence>
<dbReference type="PANTHER" id="PTHR13604:SF0">
    <property type="entry name" value="ABASIC SITE PROCESSING PROTEIN HMCES"/>
    <property type="match status" value="1"/>
</dbReference>
<evidence type="ECO:0000256" key="5">
    <source>
        <dbReference type="ARBA" id="ARBA00023124"/>
    </source>
</evidence>
<comment type="caution">
    <text evidence="9">The sequence shown here is derived from an EMBL/GenBank/DDBJ whole genome shotgun (WGS) entry which is preliminary data.</text>
</comment>
<dbReference type="InterPro" id="IPR036590">
    <property type="entry name" value="SRAP-like"/>
</dbReference>
<dbReference type="EC" id="3.4.-.-" evidence="8"/>
<evidence type="ECO:0000313" key="10">
    <source>
        <dbReference type="Proteomes" id="UP000609802"/>
    </source>
</evidence>
<organism evidence="9 10">
    <name type="scientific">Aliiroseovarius zhejiangensis</name>
    <dbReference type="NCBI Taxonomy" id="1632025"/>
    <lineage>
        <taxon>Bacteria</taxon>
        <taxon>Pseudomonadati</taxon>
        <taxon>Pseudomonadota</taxon>
        <taxon>Alphaproteobacteria</taxon>
        <taxon>Rhodobacterales</taxon>
        <taxon>Paracoccaceae</taxon>
        <taxon>Aliiroseovarius</taxon>
    </lineage>
</organism>
<evidence type="ECO:0000256" key="3">
    <source>
        <dbReference type="ARBA" id="ARBA00022763"/>
    </source>
</evidence>
<evidence type="ECO:0000256" key="7">
    <source>
        <dbReference type="ARBA" id="ARBA00023239"/>
    </source>
</evidence>
<evidence type="ECO:0000313" key="9">
    <source>
        <dbReference type="EMBL" id="GHE92107.1"/>
    </source>
</evidence>
<dbReference type="SUPFAM" id="SSF143081">
    <property type="entry name" value="BB1717-like"/>
    <property type="match status" value="1"/>
</dbReference>
<proteinExistence type="inferred from homology"/>
<evidence type="ECO:0000256" key="1">
    <source>
        <dbReference type="ARBA" id="ARBA00008136"/>
    </source>
</evidence>
<dbReference type="Gene3D" id="3.90.1680.10">
    <property type="entry name" value="SOS response associated peptidase-like"/>
    <property type="match status" value="1"/>
</dbReference>
<keyword evidence="6" id="KW-0238">DNA-binding</keyword>
<dbReference type="PANTHER" id="PTHR13604">
    <property type="entry name" value="DC12-RELATED"/>
    <property type="match status" value="1"/>
</dbReference>
<accession>A0ABQ3IXB7</accession>
<gene>
    <name evidence="9" type="ORF">GCM10016455_10160</name>
</gene>
<keyword evidence="2 8" id="KW-0645">Protease</keyword>
<protein>
    <recommendedName>
        <fullName evidence="8">Abasic site processing protein</fullName>
        <ecNumber evidence="8">3.4.-.-</ecNumber>
    </recommendedName>
</protein>
<keyword evidence="3" id="KW-0227">DNA damage</keyword>
<dbReference type="Pfam" id="PF02586">
    <property type="entry name" value="SRAP"/>
    <property type="match status" value="1"/>
</dbReference>
<evidence type="ECO:0000256" key="6">
    <source>
        <dbReference type="ARBA" id="ARBA00023125"/>
    </source>
</evidence>
<dbReference type="Proteomes" id="UP000609802">
    <property type="component" value="Unassembled WGS sequence"/>
</dbReference>
<dbReference type="EMBL" id="BNCH01000002">
    <property type="protein sequence ID" value="GHE92107.1"/>
    <property type="molecule type" value="Genomic_DNA"/>
</dbReference>
<evidence type="ECO:0000256" key="8">
    <source>
        <dbReference type="RuleBase" id="RU364100"/>
    </source>
</evidence>